<name>A0ABU5U8E2_9CYAN</name>
<evidence type="ECO:0000256" key="1">
    <source>
        <dbReference type="ARBA" id="ARBA00008791"/>
    </source>
</evidence>
<dbReference type="EMBL" id="JAYGHG010000001">
    <property type="protein sequence ID" value="MEA5579787.1"/>
    <property type="molecule type" value="Genomic_DNA"/>
</dbReference>
<evidence type="ECO:0000313" key="4">
    <source>
        <dbReference type="Proteomes" id="UP001302120"/>
    </source>
</evidence>
<keyword evidence="4" id="KW-1185">Reference proteome</keyword>
<sequence>MYQKILVAIDKSEIGESVFEQGVFLAKAADAQMMILHVLSPLEDPYISPVFTQPDIMYPSVAATPMGSYMEDWEKLKKERRDWLQSLTETAINAGVKTEFTQNLGDAGRLICEVASNWPADLILAGRRGRTGLSEFFLGSVSNYVLHHAPCSMLIVQGNIPKNTEISAEN</sequence>
<proteinExistence type="inferred from homology"/>
<dbReference type="InterPro" id="IPR014729">
    <property type="entry name" value="Rossmann-like_a/b/a_fold"/>
</dbReference>
<dbReference type="RefSeq" id="WP_323194134.1">
    <property type="nucleotide sequence ID" value="NZ_JAYGHG010000001.1"/>
</dbReference>
<accession>A0ABU5U8E2</accession>
<dbReference type="InterPro" id="IPR006016">
    <property type="entry name" value="UspA"/>
</dbReference>
<dbReference type="SUPFAM" id="SSF52402">
    <property type="entry name" value="Adenine nucleotide alpha hydrolases-like"/>
    <property type="match status" value="1"/>
</dbReference>
<dbReference type="Pfam" id="PF00582">
    <property type="entry name" value="Usp"/>
    <property type="match status" value="1"/>
</dbReference>
<dbReference type="Proteomes" id="UP001302120">
    <property type="component" value="Unassembled WGS sequence"/>
</dbReference>
<organism evidence="3 4">
    <name type="scientific">Nodularia harveyana UHCC-0300</name>
    <dbReference type="NCBI Taxonomy" id="2974287"/>
    <lineage>
        <taxon>Bacteria</taxon>
        <taxon>Bacillati</taxon>
        <taxon>Cyanobacteriota</taxon>
        <taxon>Cyanophyceae</taxon>
        <taxon>Nostocales</taxon>
        <taxon>Nodulariaceae</taxon>
        <taxon>Nodularia</taxon>
    </lineage>
</organism>
<dbReference type="PRINTS" id="PR01438">
    <property type="entry name" value="UNVRSLSTRESS"/>
</dbReference>
<gene>
    <name evidence="3" type="ORF">VB620_00350</name>
</gene>
<reference evidence="3 4" key="1">
    <citation type="submission" date="2023-12" db="EMBL/GenBank/DDBJ databases">
        <title>Baltic Sea Cyanobacteria.</title>
        <authorList>
            <person name="Delbaje E."/>
            <person name="Fewer D.P."/>
            <person name="Shishido T.K."/>
        </authorList>
    </citation>
    <scope>NUCLEOTIDE SEQUENCE [LARGE SCALE GENOMIC DNA]</scope>
    <source>
        <strain evidence="3 4">UHCC-0300</strain>
    </source>
</reference>
<protein>
    <submittedName>
        <fullName evidence="3">Universal stress protein</fullName>
    </submittedName>
</protein>
<feature type="domain" description="UspA" evidence="2">
    <location>
        <begin position="1"/>
        <end position="156"/>
    </location>
</feature>
<comment type="caution">
    <text evidence="3">The sequence shown here is derived from an EMBL/GenBank/DDBJ whole genome shotgun (WGS) entry which is preliminary data.</text>
</comment>
<dbReference type="Gene3D" id="3.40.50.620">
    <property type="entry name" value="HUPs"/>
    <property type="match status" value="1"/>
</dbReference>
<dbReference type="InterPro" id="IPR006015">
    <property type="entry name" value="Universal_stress_UspA"/>
</dbReference>
<dbReference type="CDD" id="cd00293">
    <property type="entry name" value="USP-like"/>
    <property type="match status" value="1"/>
</dbReference>
<comment type="similarity">
    <text evidence="1">Belongs to the universal stress protein A family.</text>
</comment>
<dbReference type="PANTHER" id="PTHR46268">
    <property type="entry name" value="STRESS RESPONSE PROTEIN NHAX"/>
    <property type="match status" value="1"/>
</dbReference>
<evidence type="ECO:0000259" key="2">
    <source>
        <dbReference type="Pfam" id="PF00582"/>
    </source>
</evidence>
<dbReference type="PANTHER" id="PTHR46268:SF8">
    <property type="entry name" value="UNIVERSAL STRESS PROTEIN SLL1388"/>
    <property type="match status" value="1"/>
</dbReference>
<evidence type="ECO:0000313" key="3">
    <source>
        <dbReference type="EMBL" id="MEA5579787.1"/>
    </source>
</evidence>